<proteinExistence type="inferred from homology"/>
<evidence type="ECO:0000256" key="3">
    <source>
        <dbReference type="ARBA" id="ARBA00022705"/>
    </source>
</evidence>
<dbReference type="PANTHER" id="PTHR13395:SF6">
    <property type="entry name" value="SISTER CHROMATID COHESION PROTEIN DCC1"/>
    <property type="match status" value="1"/>
</dbReference>
<dbReference type="PANTHER" id="PTHR13395">
    <property type="entry name" value="SISTER CHROMATID COHESION PROTEIN DCC1-RELATED"/>
    <property type="match status" value="1"/>
</dbReference>
<evidence type="ECO:0000313" key="4">
    <source>
        <dbReference type="EMBL" id="OQV20181.1"/>
    </source>
</evidence>
<evidence type="ECO:0000256" key="2">
    <source>
        <dbReference type="ARBA" id="ARBA00017682"/>
    </source>
</evidence>
<sequence>MASGSTSMHSVEELEPLLAASKINLPNLLPEVQCILFADDYASEDTMLMEVTEEMISQLENGATLSVRGTTEDSAVLCTESATFEVKLREVSNALLVSPDVKTAACLDSAAPRTVTEKHIQYTHGGFLELRPLVPRCARAKHLLEEAPFTGLEFEFETEIGKKFTLEELLETVQSSRQELRQYLATTINTCEIDGKIRLLPHSYVHKLTERVLGWAAANSLPWESIPDYEASSALLELEPESVMRDFFWPKFSEKIGDTLRLLPDAIARTYAAVYLSAGDKTRCDQFQDWWRKTVPSVLSVDFREELLYGLAYKTEKETPAAYIYLAVEDLPTEPDKRFRRLFQERKKWPRDELVAYLSGTLTGSDTVEKLLTKFTKTITMDGNAFLISLSLI</sequence>
<organism evidence="4 5">
    <name type="scientific">Hypsibius exemplaris</name>
    <name type="common">Freshwater tardigrade</name>
    <dbReference type="NCBI Taxonomy" id="2072580"/>
    <lineage>
        <taxon>Eukaryota</taxon>
        <taxon>Metazoa</taxon>
        <taxon>Ecdysozoa</taxon>
        <taxon>Tardigrada</taxon>
        <taxon>Eutardigrada</taxon>
        <taxon>Parachela</taxon>
        <taxon>Hypsibioidea</taxon>
        <taxon>Hypsibiidae</taxon>
        <taxon>Hypsibius</taxon>
    </lineage>
</organism>
<dbReference type="Pfam" id="PF09724">
    <property type="entry name" value="Dcc1"/>
    <property type="match status" value="1"/>
</dbReference>
<protein>
    <recommendedName>
        <fullName evidence="2">Sister chromatid cohesion protein DCC1</fullName>
    </recommendedName>
</protein>
<name>A0A1W0WYA1_HYPEX</name>
<dbReference type="GO" id="GO:0031390">
    <property type="term" value="C:Ctf18 RFC-like complex"/>
    <property type="evidence" value="ECO:0007669"/>
    <property type="project" value="InterPro"/>
</dbReference>
<comment type="similarity">
    <text evidence="1">Belongs to the DCC1 family.</text>
</comment>
<keyword evidence="3" id="KW-0235">DNA replication</keyword>
<dbReference type="InterPro" id="IPR019128">
    <property type="entry name" value="Dcc1"/>
</dbReference>
<gene>
    <name evidence="4" type="ORF">BV898_05740</name>
</gene>
<evidence type="ECO:0000313" key="5">
    <source>
        <dbReference type="Proteomes" id="UP000192578"/>
    </source>
</evidence>
<dbReference type="Proteomes" id="UP000192578">
    <property type="component" value="Unassembled WGS sequence"/>
</dbReference>
<dbReference type="GO" id="GO:0006260">
    <property type="term" value="P:DNA replication"/>
    <property type="evidence" value="ECO:0007669"/>
    <property type="project" value="UniProtKB-KW"/>
</dbReference>
<reference evidence="5" key="1">
    <citation type="submission" date="2017-01" db="EMBL/GenBank/DDBJ databases">
        <title>Comparative genomics of anhydrobiosis in the tardigrade Hypsibius dujardini.</title>
        <authorList>
            <person name="Yoshida Y."/>
            <person name="Koutsovoulos G."/>
            <person name="Laetsch D."/>
            <person name="Stevens L."/>
            <person name="Kumar S."/>
            <person name="Horikawa D."/>
            <person name="Ishino K."/>
            <person name="Komine S."/>
            <person name="Tomita M."/>
            <person name="Blaxter M."/>
            <person name="Arakawa K."/>
        </authorList>
    </citation>
    <scope>NUCLEOTIDE SEQUENCE [LARGE SCALE GENOMIC DNA]</scope>
    <source>
        <strain evidence="5">Z151</strain>
    </source>
</reference>
<dbReference type="GO" id="GO:0000785">
    <property type="term" value="C:chromatin"/>
    <property type="evidence" value="ECO:0007669"/>
    <property type="project" value="TreeGrafter"/>
</dbReference>
<dbReference type="GO" id="GO:0034088">
    <property type="term" value="P:maintenance of mitotic sister chromatid cohesion"/>
    <property type="evidence" value="ECO:0007669"/>
    <property type="project" value="TreeGrafter"/>
</dbReference>
<dbReference type="GO" id="GO:0000775">
    <property type="term" value="C:chromosome, centromeric region"/>
    <property type="evidence" value="ECO:0007669"/>
    <property type="project" value="TreeGrafter"/>
</dbReference>
<dbReference type="AlphaFoldDB" id="A0A1W0WYA1"/>
<dbReference type="OrthoDB" id="5199543at2759"/>
<keyword evidence="5" id="KW-1185">Reference proteome</keyword>
<accession>A0A1W0WYA1</accession>
<dbReference type="EMBL" id="MTYJ01000032">
    <property type="protein sequence ID" value="OQV20181.1"/>
    <property type="molecule type" value="Genomic_DNA"/>
</dbReference>
<evidence type="ECO:0000256" key="1">
    <source>
        <dbReference type="ARBA" id="ARBA00007017"/>
    </source>
</evidence>
<comment type="caution">
    <text evidence="4">The sequence shown here is derived from an EMBL/GenBank/DDBJ whole genome shotgun (WGS) entry which is preliminary data.</text>
</comment>